<dbReference type="SMART" id="SM00289">
    <property type="entry name" value="WR1"/>
    <property type="match status" value="2"/>
</dbReference>
<keyword evidence="1" id="KW-0732">Signal</keyword>
<organism evidence="3 4">
    <name type="scientific">Pristionchus mayeri</name>
    <dbReference type="NCBI Taxonomy" id="1317129"/>
    <lineage>
        <taxon>Eukaryota</taxon>
        <taxon>Metazoa</taxon>
        <taxon>Ecdysozoa</taxon>
        <taxon>Nematoda</taxon>
        <taxon>Chromadorea</taxon>
        <taxon>Rhabditida</taxon>
        <taxon>Rhabditina</taxon>
        <taxon>Diplogasteromorpha</taxon>
        <taxon>Diplogasteroidea</taxon>
        <taxon>Neodiplogasteridae</taxon>
        <taxon>Pristionchus</taxon>
    </lineage>
</organism>
<accession>A0AAN4ZQB2</accession>
<dbReference type="Pfam" id="PF04942">
    <property type="entry name" value="CC"/>
    <property type="match status" value="1"/>
</dbReference>
<proteinExistence type="predicted"/>
<evidence type="ECO:0000256" key="1">
    <source>
        <dbReference type="SAM" id="SignalP"/>
    </source>
</evidence>
<evidence type="ECO:0000259" key="2">
    <source>
        <dbReference type="Pfam" id="PF04942"/>
    </source>
</evidence>
<protein>
    <recommendedName>
        <fullName evidence="2">CC domain-containing protein</fullName>
    </recommendedName>
</protein>
<gene>
    <name evidence="3" type="ORF">PMAYCL1PPCAC_13316</name>
</gene>
<dbReference type="InterPro" id="IPR006150">
    <property type="entry name" value="Cys_repeat_1"/>
</dbReference>
<dbReference type="Proteomes" id="UP001328107">
    <property type="component" value="Unassembled WGS sequence"/>
</dbReference>
<feature type="domain" description="CC" evidence="2">
    <location>
        <begin position="51"/>
        <end position="81"/>
    </location>
</feature>
<comment type="caution">
    <text evidence="3">The sequence shown here is derived from an EMBL/GenBank/DDBJ whole genome shotgun (WGS) entry which is preliminary data.</text>
</comment>
<evidence type="ECO:0000313" key="3">
    <source>
        <dbReference type="EMBL" id="GMR43121.1"/>
    </source>
</evidence>
<dbReference type="InterPro" id="IPR007026">
    <property type="entry name" value="CC_domain"/>
</dbReference>
<evidence type="ECO:0000313" key="4">
    <source>
        <dbReference type="Proteomes" id="UP001328107"/>
    </source>
</evidence>
<feature type="chain" id="PRO_5043012536" description="CC domain-containing protein" evidence="1">
    <location>
        <begin position="19"/>
        <end position="119"/>
    </location>
</feature>
<dbReference type="AlphaFoldDB" id="A0AAN4ZQB2"/>
<reference evidence="4" key="1">
    <citation type="submission" date="2022-10" db="EMBL/GenBank/DDBJ databases">
        <title>Genome assembly of Pristionchus species.</title>
        <authorList>
            <person name="Yoshida K."/>
            <person name="Sommer R.J."/>
        </authorList>
    </citation>
    <scope>NUCLEOTIDE SEQUENCE [LARGE SCALE GENOMIC DNA]</scope>
    <source>
        <strain evidence="4">RS5460</strain>
    </source>
</reference>
<dbReference type="EMBL" id="BTRK01000003">
    <property type="protein sequence ID" value="GMR43121.1"/>
    <property type="molecule type" value="Genomic_DNA"/>
</dbReference>
<sequence>MQVLLLLTLPLLISSALTKEEIKGSIGACISGACPPGLSCKEKVCIKSASASSPTCAKPVGTCIDGVCPPGSSCQSGQCCAAAAPPAAGPCDDSLAAGPCMDGQCPSGFSCKGDKCCPQ</sequence>
<keyword evidence="4" id="KW-1185">Reference proteome</keyword>
<name>A0AAN4ZQB2_9BILA</name>
<feature type="signal peptide" evidence="1">
    <location>
        <begin position="1"/>
        <end position="18"/>
    </location>
</feature>